<evidence type="ECO:0000256" key="1">
    <source>
        <dbReference type="ARBA" id="ARBA00007447"/>
    </source>
</evidence>
<feature type="chain" id="PRO_5008899563" evidence="8">
    <location>
        <begin position="22"/>
        <end position="479"/>
    </location>
</feature>
<feature type="domain" description="Peptidase A1" evidence="9">
    <location>
        <begin position="113"/>
        <end position="472"/>
    </location>
</feature>
<protein>
    <submittedName>
        <fullName evidence="10">Aspartic proteinase nepenthesin-1</fullName>
    </submittedName>
</protein>
<dbReference type="CDD" id="cd05476">
    <property type="entry name" value="pepsin_A_like_plant"/>
    <property type="match status" value="1"/>
</dbReference>
<dbReference type="EMBL" id="GDJX01024380">
    <property type="protein sequence ID" value="JAT43556.1"/>
    <property type="molecule type" value="Transcribed_RNA"/>
</dbReference>
<keyword evidence="2 7" id="KW-0645">Protease</keyword>
<sequence length="479" mass="51579">MRRPLLPQLLLLLLVACLINGILLPPASCGAPPPPTSIHFELIRKPPGSRHRARLEHVQEMARNDRLRAAMIAARIGGRRKALEDEDCDVAGVNGTSFAMPMSSAAYTGIGQYFVRFRVGTPAQRFLLLADTGSDLTWMKCRHRACRRCRDPRGREVFLAYRSSSFAPIRCSSQLCKNTLPFSLTRCPTPASPCAYDYGYADGSTAQGIFAKEAATITLSGGQKEKLKGIVVGCTSSSAGSSLRPSDGVLGLGYSQTSFAASAAARFGGKFSYCLVDHLSPKNASDYLVFGDNKVHPPGPGRRHARLILDRRLEPFYAVQVAGVSVGGQLLNISRVVWDSGRGGGTILDSGTSLTVLAAPAYRAVMAALVRSLGGYPRVEMKPFEFCFGWKREAGGFDEAGVPRLVVHLAGARGGLVRLEPPVKSYVIDVADGVKCIGLLRSSWPGVSTIGNILQQNHLWEFDIAHKSLGFQPSSCSPK</sequence>
<feature type="signal peptide" evidence="8">
    <location>
        <begin position="1"/>
        <end position="21"/>
    </location>
</feature>
<dbReference type="GO" id="GO:0004190">
    <property type="term" value="F:aspartic-type endopeptidase activity"/>
    <property type="evidence" value="ECO:0007669"/>
    <property type="project" value="UniProtKB-KW"/>
</dbReference>
<evidence type="ECO:0000256" key="4">
    <source>
        <dbReference type="ARBA" id="ARBA00022801"/>
    </source>
</evidence>
<evidence type="ECO:0000256" key="8">
    <source>
        <dbReference type="SAM" id="SignalP"/>
    </source>
</evidence>
<feature type="active site" evidence="6">
    <location>
        <position position="349"/>
    </location>
</feature>
<dbReference type="InterPro" id="IPR033121">
    <property type="entry name" value="PEPTIDASE_A1"/>
</dbReference>
<dbReference type="FunFam" id="2.40.70.10:FF:000033">
    <property type="entry name" value="Aspartyl protease family protein"/>
    <property type="match status" value="1"/>
</dbReference>
<dbReference type="InterPro" id="IPR034161">
    <property type="entry name" value="Pepsin-like_plant"/>
</dbReference>
<dbReference type="Pfam" id="PF14543">
    <property type="entry name" value="TAXi_N"/>
    <property type="match status" value="1"/>
</dbReference>
<evidence type="ECO:0000256" key="6">
    <source>
        <dbReference type="PIRSR" id="PIRSR601461-1"/>
    </source>
</evidence>
<dbReference type="PROSITE" id="PS51257">
    <property type="entry name" value="PROKAR_LIPOPROTEIN"/>
    <property type="match status" value="1"/>
</dbReference>
<organism evidence="10">
    <name type="scientific">Anthurium amnicola</name>
    <dbReference type="NCBI Taxonomy" id="1678845"/>
    <lineage>
        <taxon>Eukaryota</taxon>
        <taxon>Viridiplantae</taxon>
        <taxon>Streptophyta</taxon>
        <taxon>Embryophyta</taxon>
        <taxon>Tracheophyta</taxon>
        <taxon>Spermatophyta</taxon>
        <taxon>Magnoliopsida</taxon>
        <taxon>Liliopsida</taxon>
        <taxon>Araceae</taxon>
        <taxon>Pothoideae</taxon>
        <taxon>Potheae</taxon>
        <taxon>Anthurium</taxon>
    </lineage>
</organism>
<keyword evidence="8" id="KW-0732">Signal</keyword>
<evidence type="ECO:0000256" key="5">
    <source>
        <dbReference type="ARBA" id="ARBA00023180"/>
    </source>
</evidence>
<dbReference type="PRINTS" id="PR00792">
    <property type="entry name" value="PEPSIN"/>
</dbReference>
<dbReference type="AlphaFoldDB" id="A0A1D1XME7"/>
<evidence type="ECO:0000256" key="7">
    <source>
        <dbReference type="RuleBase" id="RU000454"/>
    </source>
</evidence>
<dbReference type="InterPro" id="IPR001969">
    <property type="entry name" value="Aspartic_peptidase_AS"/>
</dbReference>
<dbReference type="PROSITE" id="PS00141">
    <property type="entry name" value="ASP_PROTEASE"/>
    <property type="match status" value="1"/>
</dbReference>
<dbReference type="PROSITE" id="PS51767">
    <property type="entry name" value="PEPTIDASE_A1"/>
    <property type="match status" value="1"/>
</dbReference>
<evidence type="ECO:0000256" key="2">
    <source>
        <dbReference type="ARBA" id="ARBA00022670"/>
    </source>
</evidence>
<dbReference type="Gene3D" id="2.40.70.10">
    <property type="entry name" value="Acid Proteases"/>
    <property type="match status" value="2"/>
</dbReference>
<dbReference type="PANTHER" id="PTHR47967:SF69">
    <property type="entry name" value="ASPARTIC PROTEINASE NANA, CHLOROPLAST"/>
    <property type="match status" value="1"/>
</dbReference>
<dbReference type="InterPro" id="IPR001461">
    <property type="entry name" value="Aspartic_peptidase_A1"/>
</dbReference>
<dbReference type="InterPro" id="IPR032799">
    <property type="entry name" value="TAXi_C"/>
</dbReference>
<name>A0A1D1XME7_9ARAE</name>
<evidence type="ECO:0000313" key="10">
    <source>
        <dbReference type="EMBL" id="JAT43556.1"/>
    </source>
</evidence>
<gene>
    <name evidence="10" type="primary">nep1_22</name>
    <name evidence="10" type="ORF">g.47145</name>
</gene>
<accession>A0A1D1XME7</accession>
<evidence type="ECO:0000259" key="9">
    <source>
        <dbReference type="PROSITE" id="PS51767"/>
    </source>
</evidence>
<comment type="similarity">
    <text evidence="1 7">Belongs to the peptidase A1 family.</text>
</comment>
<dbReference type="InterPro" id="IPR021109">
    <property type="entry name" value="Peptidase_aspartic_dom_sf"/>
</dbReference>
<dbReference type="PANTHER" id="PTHR47967">
    <property type="entry name" value="OS07G0603500 PROTEIN-RELATED"/>
    <property type="match status" value="1"/>
</dbReference>
<keyword evidence="5" id="KW-0325">Glycoprotein</keyword>
<keyword evidence="4 7" id="KW-0378">Hydrolase</keyword>
<evidence type="ECO:0000256" key="3">
    <source>
        <dbReference type="ARBA" id="ARBA00022750"/>
    </source>
</evidence>
<dbReference type="InterPro" id="IPR032861">
    <property type="entry name" value="TAXi_N"/>
</dbReference>
<dbReference type="InterPro" id="IPR051708">
    <property type="entry name" value="Plant_Aspart_Prot_A1"/>
</dbReference>
<proteinExistence type="inferred from homology"/>
<reference evidence="10" key="1">
    <citation type="submission" date="2015-07" db="EMBL/GenBank/DDBJ databases">
        <title>Transcriptome Assembly of Anthurium amnicola.</title>
        <authorList>
            <person name="Suzuki J."/>
        </authorList>
    </citation>
    <scope>NUCLEOTIDE SEQUENCE</scope>
</reference>
<dbReference type="SUPFAM" id="SSF50630">
    <property type="entry name" value="Acid proteases"/>
    <property type="match status" value="1"/>
</dbReference>
<dbReference type="Pfam" id="PF14541">
    <property type="entry name" value="TAXi_C"/>
    <property type="match status" value="1"/>
</dbReference>
<keyword evidence="3 7" id="KW-0064">Aspartyl protease</keyword>
<feature type="active site" evidence="6">
    <location>
        <position position="131"/>
    </location>
</feature>
<dbReference type="GO" id="GO:0006508">
    <property type="term" value="P:proteolysis"/>
    <property type="evidence" value="ECO:0007669"/>
    <property type="project" value="UniProtKB-KW"/>
</dbReference>